<dbReference type="GO" id="GO:0042721">
    <property type="term" value="C:TIM22 mitochondrial import inner membrane insertion complex"/>
    <property type="evidence" value="ECO:0007669"/>
    <property type="project" value="UniProtKB-UniRule"/>
</dbReference>
<dbReference type="EMBL" id="HG805880">
    <property type="protein sequence ID" value="CDW54109.1"/>
    <property type="molecule type" value="Genomic_DNA"/>
</dbReference>
<keyword evidence="9" id="KW-0653">Protein transport</keyword>
<feature type="transmembrane region" description="Helical" evidence="9">
    <location>
        <begin position="66"/>
        <end position="86"/>
    </location>
</feature>
<dbReference type="GO" id="GO:0030943">
    <property type="term" value="F:mitochondrion targeting sequence binding"/>
    <property type="evidence" value="ECO:0007669"/>
    <property type="project" value="TreeGrafter"/>
</dbReference>
<keyword evidence="9" id="KW-0813">Transport</keyword>
<name>A0A077Z2K4_TRITR</name>
<evidence type="ECO:0000256" key="6">
    <source>
        <dbReference type="ARBA" id="ARBA00023128"/>
    </source>
</evidence>
<accession>A0A077Z2K4</accession>
<evidence type="ECO:0000256" key="5">
    <source>
        <dbReference type="ARBA" id="ARBA00022989"/>
    </source>
</evidence>
<dbReference type="Pfam" id="PF02466">
    <property type="entry name" value="Tim17"/>
    <property type="match status" value="1"/>
</dbReference>
<keyword evidence="3 9" id="KW-0812">Transmembrane</keyword>
<keyword evidence="4 9" id="KW-0999">Mitochondrion inner membrane</keyword>
<comment type="subunit">
    <text evidence="9">Component of the TIM22 complex.</text>
</comment>
<dbReference type="PANTHER" id="PTHR14110">
    <property type="entry name" value="MITOCHONDRIAL IMPORT INNER MEMBRANE TRANSLOCASE SUBUNIT TIM22"/>
    <property type="match status" value="1"/>
</dbReference>
<gene>
    <name evidence="10" type="ORF">TTRE_0000237801</name>
</gene>
<evidence type="ECO:0000313" key="11">
    <source>
        <dbReference type="Proteomes" id="UP000030665"/>
    </source>
</evidence>
<dbReference type="InterPro" id="IPR039175">
    <property type="entry name" value="TIM22"/>
</dbReference>
<dbReference type="GO" id="GO:0008320">
    <property type="term" value="F:protein transmembrane transporter activity"/>
    <property type="evidence" value="ECO:0007669"/>
    <property type="project" value="UniProtKB-UniRule"/>
</dbReference>
<feature type="transmembrane region" description="Helical" evidence="9">
    <location>
        <begin position="163"/>
        <end position="182"/>
    </location>
</feature>
<dbReference type="STRING" id="36087.A0A077Z2K4"/>
<evidence type="ECO:0000256" key="9">
    <source>
        <dbReference type="RuleBase" id="RU367038"/>
    </source>
</evidence>
<keyword evidence="9" id="KW-0811">Translocation</keyword>
<reference evidence="10" key="2">
    <citation type="submission" date="2014-03" db="EMBL/GenBank/DDBJ databases">
        <title>The whipworm genome and dual-species transcriptomics of an intimate host-pathogen interaction.</title>
        <authorList>
            <person name="Foth B.J."/>
            <person name="Tsai I.J."/>
            <person name="Reid A.J."/>
            <person name="Bancroft A.J."/>
            <person name="Nichol S."/>
            <person name="Tracey A."/>
            <person name="Holroyd N."/>
            <person name="Cotton J.A."/>
            <person name="Stanley E.J."/>
            <person name="Zarowiecki M."/>
            <person name="Liu J.Z."/>
            <person name="Huckvale T."/>
            <person name="Cooper P.J."/>
            <person name="Grencis R.K."/>
            <person name="Berriman M."/>
        </authorList>
    </citation>
    <scope>NUCLEOTIDE SEQUENCE [LARGE SCALE GENOMIC DNA]</scope>
</reference>
<evidence type="ECO:0000256" key="3">
    <source>
        <dbReference type="ARBA" id="ARBA00022692"/>
    </source>
</evidence>
<dbReference type="AlphaFoldDB" id="A0A077Z2K4"/>
<comment type="subcellular location">
    <subcellularLocation>
        <location evidence="1 9">Mitochondrion inner membrane</location>
        <topology evidence="1 9">Multi-pass membrane protein</topology>
    </subcellularLocation>
</comment>
<evidence type="ECO:0000313" key="10">
    <source>
        <dbReference type="EMBL" id="CDW54109.1"/>
    </source>
</evidence>
<dbReference type="GO" id="GO:0045039">
    <property type="term" value="P:protein insertion into mitochondrial inner membrane"/>
    <property type="evidence" value="ECO:0007669"/>
    <property type="project" value="UniProtKB-UniRule"/>
</dbReference>
<proteinExistence type="inferred from homology"/>
<organism evidence="10 11">
    <name type="scientific">Trichuris trichiura</name>
    <name type="common">Whipworm</name>
    <name type="synonym">Trichocephalus trichiurus</name>
    <dbReference type="NCBI Taxonomy" id="36087"/>
    <lineage>
        <taxon>Eukaryota</taxon>
        <taxon>Metazoa</taxon>
        <taxon>Ecdysozoa</taxon>
        <taxon>Nematoda</taxon>
        <taxon>Enoplea</taxon>
        <taxon>Dorylaimia</taxon>
        <taxon>Trichinellida</taxon>
        <taxon>Trichuridae</taxon>
        <taxon>Trichuris</taxon>
    </lineage>
</organism>
<evidence type="ECO:0000256" key="2">
    <source>
        <dbReference type="ARBA" id="ARBA00008444"/>
    </source>
</evidence>
<keyword evidence="11" id="KW-1185">Reference proteome</keyword>
<protein>
    <recommendedName>
        <fullName evidence="9">Mitochondrial import inner membrane translocase subunit TIM22</fullName>
    </recommendedName>
</protein>
<keyword evidence="7 9" id="KW-0472">Membrane</keyword>
<dbReference type="OrthoDB" id="75343at2759"/>
<comment type="similarity">
    <text evidence="2 9">Belongs to the Tim17/Tim22/Tim23 family.</text>
</comment>
<comment type="function">
    <text evidence="8 9">Essential core component of the TIM22 complex, a complex that mediates the import and insertion of multi-pass transmembrane proteins into the mitochondrial inner membrane. In the TIM22 complex, it constitutes the voltage-activated and signal-gated channel. Forms a twin-pore translocase that uses the membrane potential as external driving force in 2 voltage-dependent steps.</text>
</comment>
<sequence>MSALSENTDYKPSAFVQLLSRLIGPNRFDQRGNELLVPRTFLPLPAISQEEYALQTLTESCVFKSVLASVMGFGIGAMFGVFTASLDPAHTLGDPAQLTARQVFREMGQRSWSYAKNFGVLGLMFAGIECTVETHRGKSDILNGTISGLVTGGLIGLRAGVKAAALGAAGFGLFSTIVDYYMRY</sequence>
<reference evidence="10" key="1">
    <citation type="submission" date="2014-01" db="EMBL/GenBank/DDBJ databases">
        <authorList>
            <person name="Aslett M."/>
        </authorList>
    </citation>
    <scope>NUCLEOTIDE SEQUENCE</scope>
</reference>
<evidence type="ECO:0000256" key="1">
    <source>
        <dbReference type="ARBA" id="ARBA00004448"/>
    </source>
</evidence>
<keyword evidence="5 9" id="KW-1133">Transmembrane helix</keyword>
<evidence type="ECO:0000256" key="7">
    <source>
        <dbReference type="ARBA" id="ARBA00023136"/>
    </source>
</evidence>
<keyword evidence="6 9" id="KW-0496">Mitochondrion</keyword>
<evidence type="ECO:0000256" key="4">
    <source>
        <dbReference type="ARBA" id="ARBA00022792"/>
    </source>
</evidence>
<dbReference type="Proteomes" id="UP000030665">
    <property type="component" value="Unassembled WGS sequence"/>
</dbReference>
<evidence type="ECO:0000256" key="8">
    <source>
        <dbReference type="ARBA" id="ARBA00024713"/>
    </source>
</evidence>
<dbReference type="PANTHER" id="PTHR14110:SF0">
    <property type="entry name" value="MITOCHONDRIAL IMPORT INNER MEMBRANE TRANSLOCASE SUBUNIT TIM22"/>
    <property type="match status" value="1"/>
</dbReference>